<keyword evidence="2" id="KW-0813">Transport</keyword>
<dbReference type="PROSITE" id="PS50893">
    <property type="entry name" value="ABC_TRANSPORTER_2"/>
    <property type="match status" value="1"/>
</dbReference>
<keyword evidence="4" id="KW-0997">Cell inner membrane</keyword>
<keyword evidence="7" id="KW-1278">Translocase</keyword>
<dbReference type="GO" id="GO:0016020">
    <property type="term" value="C:membrane"/>
    <property type="evidence" value="ECO:0007669"/>
    <property type="project" value="InterPro"/>
</dbReference>
<name>A0A4R2D0L2_SHIGR</name>
<dbReference type="GO" id="GO:0005524">
    <property type="term" value="F:ATP binding"/>
    <property type="evidence" value="ECO:0007669"/>
    <property type="project" value="UniProtKB-KW"/>
</dbReference>
<dbReference type="AlphaFoldDB" id="A0A4R2D0L2"/>
<comment type="similarity">
    <text evidence="1">Belongs to the ABC transporter superfamily.</text>
</comment>
<dbReference type="InterPro" id="IPR027417">
    <property type="entry name" value="P-loop_NTPase"/>
</dbReference>
<dbReference type="Pfam" id="PF00005">
    <property type="entry name" value="ABC_tran"/>
    <property type="match status" value="1"/>
</dbReference>
<dbReference type="InterPro" id="IPR017871">
    <property type="entry name" value="ABC_transporter-like_CS"/>
</dbReference>
<evidence type="ECO:0000256" key="7">
    <source>
        <dbReference type="ARBA" id="ARBA00022967"/>
    </source>
</evidence>
<protein>
    <submittedName>
        <fullName evidence="10">Thiamine transport system ATP-binding protein</fullName>
    </submittedName>
</protein>
<evidence type="ECO:0000256" key="2">
    <source>
        <dbReference type="ARBA" id="ARBA00022448"/>
    </source>
</evidence>
<proteinExistence type="inferred from homology"/>
<sequence>MPDLAIRLTDVIVRFEEKRLSFDCAIPTGAAVAVAGPSGAGKSTLFNVIAGFQAPASGDVRLLGEDMAGRDPAERPVSIIFQDNNLFAHLTIADNVGLGIDPALRLDAPARQRVFTALARVGLGGYERRLPGSLSGGERQRVALARALVRRRPILLLDEPFAALDPAMRAEMAKLLAELRSETKSTMLFITHQPEDIRRLADRVMFLEAGAILLDEPVGDFLSRREPPAVAKFLGHSAL</sequence>
<dbReference type="InterPro" id="IPR005968">
    <property type="entry name" value="Thiamine_ABC_ThiQ"/>
</dbReference>
<evidence type="ECO:0000256" key="6">
    <source>
        <dbReference type="ARBA" id="ARBA00022840"/>
    </source>
</evidence>
<reference evidence="10 11" key="1">
    <citation type="submission" date="2019-03" db="EMBL/GenBank/DDBJ databases">
        <title>Genomic Encyclopedia of Type Strains, Phase IV (KMG-IV): sequencing the most valuable type-strain genomes for metagenomic binning, comparative biology and taxonomic classification.</title>
        <authorList>
            <person name="Goeker M."/>
        </authorList>
    </citation>
    <scope>NUCLEOTIDE SEQUENCE [LARGE SCALE GENOMIC DNA]</scope>
    <source>
        <strain evidence="10 11">DSM 18401</strain>
    </source>
</reference>
<evidence type="ECO:0000256" key="1">
    <source>
        <dbReference type="ARBA" id="ARBA00005417"/>
    </source>
</evidence>
<dbReference type="SUPFAM" id="SSF52540">
    <property type="entry name" value="P-loop containing nucleoside triphosphate hydrolases"/>
    <property type="match status" value="1"/>
</dbReference>
<feature type="domain" description="ABC transporter" evidence="9">
    <location>
        <begin position="6"/>
        <end position="234"/>
    </location>
</feature>
<dbReference type="EMBL" id="SLVX01000007">
    <property type="protein sequence ID" value="TCN45224.1"/>
    <property type="molecule type" value="Genomic_DNA"/>
</dbReference>
<dbReference type="GO" id="GO:0071934">
    <property type="term" value="P:thiamine transmembrane transport"/>
    <property type="evidence" value="ECO:0007669"/>
    <property type="project" value="InterPro"/>
</dbReference>
<keyword evidence="3" id="KW-1003">Cell membrane</keyword>
<keyword evidence="11" id="KW-1185">Reference proteome</keyword>
<dbReference type="GO" id="GO:0016887">
    <property type="term" value="F:ATP hydrolysis activity"/>
    <property type="evidence" value="ECO:0007669"/>
    <property type="project" value="InterPro"/>
</dbReference>
<dbReference type="PROSITE" id="PS00211">
    <property type="entry name" value="ABC_TRANSPORTER_1"/>
    <property type="match status" value="1"/>
</dbReference>
<dbReference type="Proteomes" id="UP000295351">
    <property type="component" value="Unassembled WGS sequence"/>
</dbReference>
<keyword evidence="5" id="KW-0547">Nucleotide-binding</keyword>
<dbReference type="PANTHER" id="PTHR42781">
    <property type="entry name" value="SPERMIDINE/PUTRESCINE IMPORT ATP-BINDING PROTEIN POTA"/>
    <property type="match status" value="1"/>
</dbReference>
<dbReference type="SMART" id="SM00382">
    <property type="entry name" value="AAA"/>
    <property type="match status" value="1"/>
</dbReference>
<accession>A0A4R2D0L2</accession>
<organism evidence="10 11">
    <name type="scientific">Shinella granuli</name>
    <dbReference type="NCBI Taxonomy" id="323621"/>
    <lineage>
        <taxon>Bacteria</taxon>
        <taxon>Pseudomonadati</taxon>
        <taxon>Pseudomonadota</taxon>
        <taxon>Alphaproteobacteria</taxon>
        <taxon>Hyphomicrobiales</taxon>
        <taxon>Rhizobiaceae</taxon>
        <taxon>Shinella</taxon>
    </lineage>
</organism>
<dbReference type="GO" id="GO:0042626">
    <property type="term" value="F:ATPase-coupled transmembrane transporter activity"/>
    <property type="evidence" value="ECO:0007669"/>
    <property type="project" value="InterPro"/>
</dbReference>
<evidence type="ECO:0000256" key="5">
    <source>
        <dbReference type="ARBA" id="ARBA00022741"/>
    </source>
</evidence>
<dbReference type="InterPro" id="IPR003593">
    <property type="entry name" value="AAA+_ATPase"/>
</dbReference>
<dbReference type="RefSeq" id="WP_064331851.1">
    <property type="nucleotide sequence ID" value="NZ_BAABEI010000012.1"/>
</dbReference>
<keyword evidence="8" id="KW-0472">Membrane</keyword>
<gene>
    <name evidence="10" type="ORF">EV665_10754</name>
</gene>
<dbReference type="Gene3D" id="3.40.50.300">
    <property type="entry name" value="P-loop containing nucleotide triphosphate hydrolases"/>
    <property type="match status" value="1"/>
</dbReference>
<dbReference type="InterPro" id="IPR050093">
    <property type="entry name" value="ABC_SmlMolc_Importer"/>
</dbReference>
<dbReference type="InterPro" id="IPR003439">
    <property type="entry name" value="ABC_transporter-like_ATP-bd"/>
</dbReference>
<evidence type="ECO:0000313" key="10">
    <source>
        <dbReference type="EMBL" id="TCN45224.1"/>
    </source>
</evidence>
<evidence type="ECO:0000256" key="8">
    <source>
        <dbReference type="ARBA" id="ARBA00023136"/>
    </source>
</evidence>
<evidence type="ECO:0000259" key="9">
    <source>
        <dbReference type="PROSITE" id="PS50893"/>
    </source>
</evidence>
<evidence type="ECO:0000256" key="4">
    <source>
        <dbReference type="ARBA" id="ARBA00022519"/>
    </source>
</evidence>
<evidence type="ECO:0000256" key="3">
    <source>
        <dbReference type="ARBA" id="ARBA00022475"/>
    </source>
</evidence>
<keyword evidence="6 10" id="KW-0067">ATP-binding</keyword>
<comment type="caution">
    <text evidence="10">The sequence shown here is derived from an EMBL/GenBank/DDBJ whole genome shotgun (WGS) entry which is preliminary data.</text>
</comment>
<dbReference type="NCBIfam" id="TIGR01277">
    <property type="entry name" value="thiQ"/>
    <property type="match status" value="1"/>
</dbReference>
<dbReference type="PANTHER" id="PTHR42781:SF1">
    <property type="entry name" value="THIAMINE IMPORT ATP-BINDING PROTEIN THIQ"/>
    <property type="match status" value="1"/>
</dbReference>
<evidence type="ECO:0000313" key="11">
    <source>
        <dbReference type="Proteomes" id="UP000295351"/>
    </source>
</evidence>